<dbReference type="GO" id="GO:0005829">
    <property type="term" value="C:cytosol"/>
    <property type="evidence" value="ECO:0007669"/>
    <property type="project" value="TreeGrafter"/>
</dbReference>
<keyword evidence="7" id="KW-0819">tRNA processing</keyword>
<comment type="caution">
    <text evidence="9">The sequence shown here is derived from an EMBL/GenBank/DDBJ whole genome shotgun (WGS) entry which is preliminary data.</text>
</comment>
<gene>
    <name evidence="9" type="ORF">BT67DRAFT_453887</name>
</gene>
<dbReference type="CDD" id="cd19496">
    <property type="entry name" value="Elp5"/>
    <property type="match status" value="1"/>
</dbReference>
<dbReference type="Pfam" id="PF10483">
    <property type="entry name" value="Elong_Iki1"/>
    <property type="match status" value="1"/>
</dbReference>
<dbReference type="Gene3D" id="3.40.50.300">
    <property type="entry name" value="P-loop containing nucleotide triphosphate hydrolases"/>
    <property type="match status" value="1"/>
</dbReference>
<name>A0AAN6UTK0_9PEZI</name>
<dbReference type="AlphaFoldDB" id="A0AAN6UTK0"/>
<keyword evidence="10" id="KW-1185">Reference proteome</keyword>
<comment type="pathway">
    <text evidence="3">tRNA modification; 5-methoxycarbonylmethyl-2-thiouridine-tRNA biosynthesis.</text>
</comment>
<comment type="subcellular location">
    <subcellularLocation>
        <location evidence="2">Cytoplasm</location>
    </subcellularLocation>
    <subcellularLocation>
        <location evidence="1">Nucleus</location>
    </subcellularLocation>
</comment>
<evidence type="ECO:0000256" key="3">
    <source>
        <dbReference type="ARBA" id="ARBA00005043"/>
    </source>
</evidence>
<evidence type="ECO:0000256" key="7">
    <source>
        <dbReference type="ARBA" id="ARBA00022694"/>
    </source>
</evidence>
<accession>A0AAN6UTK0</accession>
<proteinExistence type="inferred from homology"/>
<dbReference type="EMBL" id="MU853402">
    <property type="protein sequence ID" value="KAK4137626.1"/>
    <property type="molecule type" value="Genomic_DNA"/>
</dbReference>
<dbReference type="InterPro" id="IPR027417">
    <property type="entry name" value="P-loop_NTPase"/>
</dbReference>
<evidence type="ECO:0000313" key="10">
    <source>
        <dbReference type="Proteomes" id="UP001304895"/>
    </source>
</evidence>
<dbReference type="GO" id="GO:0005634">
    <property type="term" value="C:nucleus"/>
    <property type="evidence" value="ECO:0007669"/>
    <property type="project" value="UniProtKB-SubCell"/>
</dbReference>
<evidence type="ECO:0000256" key="6">
    <source>
        <dbReference type="ARBA" id="ARBA00022490"/>
    </source>
</evidence>
<dbReference type="Proteomes" id="UP001304895">
    <property type="component" value="Unassembled WGS sequence"/>
</dbReference>
<dbReference type="GO" id="GO:0033588">
    <property type="term" value="C:elongator holoenzyme complex"/>
    <property type="evidence" value="ECO:0007669"/>
    <property type="project" value="InterPro"/>
</dbReference>
<protein>
    <recommendedName>
        <fullName evidence="5">Elongator complex protein 5</fullName>
    </recommendedName>
</protein>
<evidence type="ECO:0000256" key="8">
    <source>
        <dbReference type="ARBA" id="ARBA00023242"/>
    </source>
</evidence>
<evidence type="ECO:0000256" key="2">
    <source>
        <dbReference type="ARBA" id="ARBA00004496"/>
    </source>
</evidence>
<dbReference type="PANTHER" id="PTHR15641:SF1">
    <property type="entry name" value="ELONGATOR COMPLEX PROTEIN 5"/>
    <property type="match status" value="1"/>
</dbReference>
<evidence type="ECO:0000313" key="9">
    <source>
        <dbReference type="EMBL" id="KAK4137626.1"/>
    </source>
</evidence>
<dbReference type="PANTHER" id="PTHR15641">
    <property type="entry name" value="ELONGATOR COMPLEX PROTEIN 5"/>
    <property type="match status" value="1"/>
</dbReference>
<reference evidence="9" key="1">
    <citation type="journal article" date="2023" name="Mol. Phylogenet. Evol.">
        <title>Genome-scale phylogeny and comparative genomics of the fungal order Sordariales.</title>
        <authorList>
            <person name="Hensen N."/>
            <person name="Bonometti L."/>
            <person name="Westerberg I."/>
            <person name="Brannstrom I.O."/>
            <person name="Guillou S."/>
            <person name="Cros-Aarteil S."/>
            <person name="Calhoun S."/>
            <person name="Haridas S."/>
            <person name="Kuo A."/>
            <person name="Mondo S."/>
            <person name="Pangilinan J."/>
            <person name="Riley R."/>
            <person name="LaButti K."/>
            <person name="Andreopoulos B."/>
            <person name="Lipzen A."/>
            <person name="Chen C."/>
            <person name="Yan M."/>
            <person name="Daum C."/>
            <person name="Ng V."/>
            <person name="Clum A."/>
            <person name="Steindorff A."/>
            <person name="Ohm R.A."/>
            <person name="Martin F."/>
            <person name="Silar P."/>
            <person name="Natvig D.O."/>
            <person name="Lalanne C."/>
            <person name="Gautier V."/>
            <person name="Ament-Velasquez S.L."/>
            <person name="Kruys A."/>
            <person name="Hutchinson M.I."/>
            <person name="Powell A.J."/>
            <person name="Barry K."/>
            <person name="Miller A.N."/>
            <person name="Grigoriev I.V."/>
            <person name="Debuchy R."/>
            <person name="Gladieux P."/>
            <person name="Hiltunen Thoren M."/>
            <person name="Johannesson H."/>
        </authorList>
    </citation>
    <scope>NUCLEOTIDE SEQUENCE</scope>
    <source>
        <strain evidence="9">CBS 123565</strain>
    </source>
</reference>
<comment type="similarity">
    <text evidence="4">Belongs to the ELP5 family.</text>
</comment>
<organism evidence="9 10">
    <name type="scientific">Trichocladium antarcticum</name>
    <dbReference type="NCBI Taxonomy" id="1450529"/>
    <lineage>
        <taxon>Eukaryota</taxon>
        <taxon>Fungi</taxon>
        <taxon>Dikarya</taxon>
        <taxon>Ascomycota</taxon>
        <taxon>Pezizomycotina</taxon>
        <taxon>Sordariomycetes</taxon>
        <taxon>Sordariomycetidae</taxon>
        <taxon>Sordariales</taxon>
        <taxon>Chaetomiaceae</taxon>
        <taxon>Trichocladium</taxon>
    </lineage>
</organism>
<evidence type="ECO:0000256" key="1">
    <source>
        <dbReference type="ARBA" id="ARBA00004123"/>
    </source>
</evidence>
<reference evidence="9" key="2">
    <citation type="submission" date="2023-05" db="EMBL/GenBank/DDBJ databases">
        <authorList>
            <consortium name="Lawrence Berkeley National Laboratory"/>
            <person name="Steindorff A."/>
            <person name="Hensen N."/>
            <person name="Bonometti L."/>
            <person name="Westerberg I."/>
            <person name="Brannstrom I.O."/>
            <person name="Guillou S."/>
            <person name="Cros-Aarteil S."/>
            <person name="Calhoun S."/>
            <person name="Haridas S."/>
            <person name="Kuo A."/>
            <person name="Mondo S."/>
            <person name="Pangilinan J."/>
            <person name="Riley R."/>
            <person name="Labutti K."/>
            <person name="Andreopoulos B."/>
            <person name="Lipzen A."/>
            <person name="Chen C."/>
            <person name="Yanf M."/>
            <person name="Daum C."/>
            <person name="Ng V."/>
            <person name="Clum A."/>
            <person name="Ohm R."/>
            <person name="Martin F."/>
            <person name="Silar P."/>
            <person name="Natvig D."/>
            <person name="Lalanne C."/>
            <person name="Gautier V."/>
            <person name="Ament-Velasquez S.L."/>
            <person name="Kruys A."/>
            <person name="Hutchinson M.I."/>
            <person name="Powell A.J."/>
            <person name="Barry K."/>
            <person name="Miller A.N."/>
            <person name="Grigoriev I.V."/>
            <person name="Debuchy R."/>
            <person name="Gladieux P."/>
            <person name="Thoren M.H."/>
            <person name="Johannesson H."/>
        </authorList>
    </citation>
    <scope>NUCLEOTIDE SEQUENCE</scope>
    <source>
        <strain evidence="9">CBS 123565</strain>
    </source>
</reference>
<sequence length="347" mass="37387">MSISALSIDRNHKRRLLQNILNQKDNASPLTLILDSLEQSAQPLVQEFMRAAKVVRRAKVIFVSFATVKKPPLADVLIKGRGKSLEALSKEITACVANKEEHLIILDTLNPLAASTPSLLPAFLASIIHPTTALVAVYHTDIPALLLPHDAAEYAPHAQTLLTHLATTVLRVSSLYQAILALRAQRRSERAPEWGLRERREGALVGTRQWSSAVSRLAGEGDVVVEMEMRRKSGRAVVERFVLAAAAGAGATGRRGGGGGGGPVVLVMAEHPEFDTAAAAAAAAGETEDGGMEATFDLGLTEKQRRDREGVVLPYFDAQTEVGGGEGGRILYDFGREDDFDEEEDEI</sequence>
<dbReference type="InterPro" id="IPR019519">
    <property type="entry name" value="Elp5"/>
</dbReference>
<dbReference type="GO" id="GO:0002098">
    <property type="term" value="P:tRNA wobble uridine modification"/>
    <property type="evidence" value="ECO:0007669"/>
    <property type="project" value="InterPro"/>
</dbReference>
<keyword evidence="8" id="KW-0539">Nucleus</keyword>
<keyword evidence="6" id="KW-0963">Cytoplasm</keyword>
<dbReference type="GO" id="GO:0000049">
    <property type="term" value="F:tRNA binding"/>
    <property type="evidence" value="ECO:0007669"/>
    <property type="project" value="TreeGrafter"/>
</dbReference>
<evidence type="ECO:0000256" key="5">
    <source>
        <dbReference type="ARBA" id="ARBA00020264"/>
    </source>
</evidence>
<evidence type="ECO:0000256" key="4">
    <source>
        <dbReference type="ARBA" id="ARBA00009567"/>
    </source>
</evidence>